<dbReference type="Proteomes" id="UP000008815">
    <property type="component" value="Chromosome 3"/>
</dbReference>
<dbReference type="GO" id="GO:0008684">
    <property type="term" value="F:2-oxopent-4-enoate hydratase activity"/>
    <property type="evidence" value="ECO:0007669"/>
    <property type="project" value="TreeGrafter"/>
</dbReference>
<reference evidence="3 4" key="1">
    <citation type="submission" date="2007-04" db="EMBL/GenBank/DDBJ databases">
        <title>Complete genome sequence of Burkholderia multivorans ATCC 17616.</title>
        <authorList>
            <person name="Ohtsubo Y."/>
            <person name="Yamashita A."/>
            <person name="Kurokawa K."/>
            <person name="Takami H."/>
            <person name="Yuhara S."/>
            <person name="Nishiyama E."/>
            <person name="Endo R."/>
            <person name="Miyazaki R."/>
            <person name="Ono A."/>
            <person name="Yano K."/>
            <person name="Ito M."/>
            <person name="Sota M."/>
            <person name="Yuji N."/>
            <person name="Hattori M."/>
            <person name="Tsuda M."/>
        </authorList>
    </citation>
    <scope>NUCLEOTIDE SEQUENCE [LARGE SCALE GENOMIC DNA]</scope>
    <source>
        <strain evidence="4">ATCC 17616 / 249</strain>
    </source>
</reference>
<dbReference type="InterPro" id="IPR011234">
    <property type="entry name" value="Fumarylacetoacetase-like_C"/>
</dbReference>
<evidence type="ECO:0000259" key="2">
    <source>
        <dbReference type="Pfam" id="PF01557"/>
    </source>
</evidence>
<dbReference type="GO" id="GO:0005737">
    <property type="term" value="C:cytoplasm"/>
    <property type="evidence" value="ECO:0007669"/>
    <property type="project" value="TreeGrafter"/>
</dbReference>
<protein>
    <submittedName>
        <fullName evidence="3">2-keto-4-pentenoate hydratase</fullName>
    </submittedName>
</protein>
<dbReference type="RefSeq" id="WP_012217823.1">
    <property type="nucleotide sequence ID" value="NC_010087.1"/>
</dbReference>
<dbReference type="Pfam" id="PF01557">
    <property type="entry name" value="FAA_hydrolase"/>
    <property type="match status" value="1"/>
</dbReference>
<keyword evidence="1" id="KW-0456">Lyase</keyword>
<accession>A0A0H3KRQ6</accession>
<evidence type="ECO:0000313" key="3">
    <source>
        <dbReference type="EMBL" id="BAG47917.1"/>
    </source>
</evidence>
<evidence type="ECO:0000256" key="1">
    <source>
        <dbReference type="ARBA" id="ARBA00023239"/>
    </source>
</evidence>
<feature type="domain" description="Fumarylacetoacetase-like C-terminal" evidence="2">
    <location>
        <begin position="75"/>
        <end position="252"/>
    </location>
</feature>
<dbReference type="InterPro" id="IPR050772">
    <property type="entry name" value="Hydratase-Decarb/MhpD_sf"/>
</dbReference>
<dbReference type="KEGG" id="bmj:BMULJ_06118"/>
<dbReference type="STRING" id="395019.BMULJ_06118"/>
<dbReference type="AlphaFoldDB" id="A0A0H3KRQ6"/>
<evidence type="ECO:0000313" key="4">
    <source>
        <dbReference type="Proteomes" id="UP000008815"/>
    </source>
</evidence>
<gene>
    <name evidence="3" type="ordered locus">BMULJ_06118</name>
</gene>
<dbReference type="GeneID" id="93172190"/>
<name>A0A0H3KRQ6_BURM1</name>
<keyword evidence="4" id="KW-1185">Reference proteome</keyword>
<dbReference type="KEGG" id="bmu:Bmul_5380"/>
<dbReference type="HOGENOM" id="CLU_060136_1_1_4"/>
<dbReference type="SUPFAM" id="SSF56529">
    <property type="entry name" value="FAH"/>
    <property type="match status" value="1"/>
</dbReference>
<proteinExistence type="predicted"/>
<organism evidence="3 4">
    <name type="scientific">Burkholderia multivorans (strain ATCC 17616 / 249)</name>
    <dbReference type="NCBI Taxonomy" id="395019"/>
    <lineage>
        <taxon>Bacteria</taxon>
        <taxon>Pseudomonadati</taxon>
        <taxon>Pseudomonadota</taxon>
        <taxon>Betaproteobacteria</taxon>
        <taxon>Burkholderiales</taxon>
        <taxon>Burkholderiaceae</taxon>
        <taxon>Burkholderia</taxon>
        <taxon>Burkholderia cepacia complex</taxon>
    </lineage>
</organism>
<dbReference type="UniPathway" id="UPA00394"/>
<dbReference type="Gene3D" id="3.90.850.10">
    <property type="entry name" value="Fumarylacetoacetase-like, C-terminal domain"/>
    <property type="match status" value="1"/>
</dbReference>
<dbReference type="GO" id="GO:0019628">
    <property type="term" value="P:urate catabolic process"/>
    <property type="evidence" value="ECO:0007669"/>
    <property type="project" value="UniProtKB-UniPathway"/>
</dbReference>
<sequence length="254" mass="27101">MTTTIERVDGAAQHLVAARHAGAPGPLLPDAFRPEDVDTALAIQHRVADLLGEAIGGWKCALPPPERVVVAPIFASTIREAGAPYRVVTSTPSVRIEPEIAFVLDRDLPTRAQPYSDADVRDAIREVRLVLEVLGCRYAEPARATKLELLADAQFNQGLCVGPVVRDGLHASLEAFEIAFEGELHRTIDGRHPDGDPLKPLVWLANFAASRGEPLRAGQIVTTGSYAGAIEVPLGDALTVRFGELGSLAVTLTA</sequence>
<dbReference type="eggNOG" id="COG3971">
    <property type="taxonomic scope" value="Bacteria"/>
</dbReference>
<dbReference type="InterPro" id="IPR036663">
    <property type="entry name" value="Fumarylacetoacetase_C_sf"/>
</dbReference>
<dbReference type="EMBL" id="AP009387">
    <property type="protein sequence ID" value="BAG47917.1"/>
    <property type="molecule type" value="Genomic_DNA"/>
</dbReference>
<dbReference type="PANTHER" id="PTHR30143:SF0">
    <property type="entry name" value="2-KETO-4-PENTENOATE HYDRATASE"/>
    <property type="match status" value="1"/>
</dbReference>
<dbReference type="PANTHER" id="PTHR30143">
    <property type="entry name" value="ACID HYDRATASE"/>
    <property type="match status" value="1"/>
</dbReference>